<evidence type="ECO:0000313" key="1">
    <source>
        <dbReference type="EMBL" id="KAK9235729.1"/>
    </source>
</evidence>
<name>A0ACC3SVP0_LIPKO</name>
<protein>
    <submittedName>
        <fullName evidence="1">Uncharacterized protein</fullName>
    </submittedName>
</protein>
<dbReference type="Proteomes" id="UP001433508">
    <property type="component" value="Unassembled WGS sequence"/>
</dbReference>
<dbReference type="EMBL" id="MU971406">
    <property type="protein sequence ID" value="KAK9235729.1"/>
    <property type="molecule type" value="Genomic_DNA"/>
</dbReference>
<keyword evidence="2" id="KW-1185">Reference proteome</keyword>
<organism evidence="1 2">
    <name type="scientific">Lipomyces kononenkoae</name>
    <name type="common">Yeast</name>
    <dbReference type="NCBI Taxonomy" id="34357"/>
    <lineage>
        <taxon>Eukaryota</taxon>
        <taxon>Fungi</taxon>
        <taxon>Dikarya</taxon>
        <taxon>Ascomycota</taxon>
        <taxon>Saccharomycotina</taxon>
        <taxon>Lipomycetes</taxon>
        <taxon>Lipomycetales</taxon>
        <taxon>Lipomycetaceae</taxon>
        <taxon>Lipomyces</taxon>
    </lineage>
</organism>
<evidence type="ECO:0000313" key="2">
    <source>
        <dbReference type="Proteomes" id="UP001433508"/>
    </source>
</evidence>
<proteinExistence type="predicted"/>
<comment type="caution">
    <text evidence="1">The sequence shown here is derived from an EMBL/GenBank/DDBJ whole genome shotgun (WGS) entry which is preliminary data.</text>
</comment>
<sequence length="242" mass="27589">MEKRSEVANVVLIPWDPNSSEHRQRLYEQRVACGWKSDMIEHWRPLQSDGKMAIQWVVLSDDDPDRDNKLVQHIIHFPSEKESILDSASSFGGKPRALPDAPRSFIPVGHISLDSENADPSLADPSQDLYCISTFYISKALQGNGLGRAAMDAVENMAGNEPLCAKALALDTIAREFHRDEKPWKAFGIPHPVVTNQDWYERRGYEVYKRVEQNYEQLDLSGELWHIPAVFMKKNVTRRSDS</sequence>
<reference evidence="2" key="1">
    <citation type="journal article" date="2024" name="Front. Bioeng. Biotechnol.">
        <title>Genome-scale model development and genomic sequencing of the oleaginous clade Lipomyces.</title>
        <authorList>
            <person name="Czajka J.J."/>
            <person name="Han Y."/>
            <person name="Kim J."/>
            <person name="Mondo S.J."/>
            <person name="Hofstad B.A."/>
            <person name="Robles A."/>
            <person name="Haridas S."/>
            <person name="Riley R."/>
            <person name="LaButti K."/>
            <person name="Pangilinan J."/>
            <person name="Andreopoulos W."/>
            <person name="Lipzen A."/>
            <person name="Yan J."/>
            <person name="Wang M."/>
            <person name="Ng V."/>
            <person name="Grigoriev I.V."/>
            <person name="Spatafora J.W."/>
            <person name="Magnuson J.K."/>
            <person name="Baker S.E."/>
            <person name="Pomraning K.R."/>
        </authorList>
    </citation>
    <scope>NUCLEOTIDE SEQUENCE [LARGE SCALE GENOMIC DNA]</scope>
    <source>
        <strain evidence="2">CBS 7786</strain>
    </source>
</reference>
<accession>A0ACC3SVP0</accession>
<gene>
    <name evidence="1" type="ORF">V1525DRAFT_409194</name>
</gene>